<sequence length="446" mass="46977">MTPRPARPSAGPEDQPHLLLISGIGGHPPAAALDSLARIGPAVSVVHIAAWGDPEPVRADWAARGLRGEFLTATDLDDAVTVGLALHGRYPLSGVVTYSELLLRPQAELAERLGLPGNAPEAVGIAQSKSRQRRVFAEHGVPSPRFAEIRAEADLAEAARSIGLPAVFKPSLGAGSQSVRLVRTYGELVEAYRDGRATVSAFLQSEDVFLLEERLELEADGDSGWAAYCSVESLLAAGERHHLAVSDRIRLRHGYAEEGASMPSRLGAADRAAVVDCADRAIRAIGLTTGAVHTEIALTPRGPQVIEVNARAGGPMPVMFEVGARYDYAEQIGRSALGLAPDAVPEFTRTALMRMVPIPAGEWLVTAQTPVAELMAAFPELVYVKPRFGVGQSASRDRTLHLATFMLGAPTPAGALELAGRIERALGIELEEAAGAPAEPAATPAA</sequence>
<evidence type="ECO:0000256" key="1">
    <source>
        <dbReference type="ARBA" id="ARBA00022598"/>
    </source>
</evidence>
<dbReference type="Pfam" id="PF18130">
    <property type="entry name" value="ATPgrasp_N"/>
    <property type="match status" value="1"/>
</dbReference>
<evidence type="ECO:0000256" key="2">
    <source>
        <dbReference type="ARBA" id="ARBA00022741"/>
    </source>
</evidence>
<dbReference type="OrthoDB" id="24041at2"/>
<dbReference type="EMBL" id="LFML01000063">
    <property type="protein sequence ID" value="KMO96691.1"/>
    <property type="molecule type" value="Genomic_DNA"/>
</dbReference>
<dbReference type="GO" id="GO:0046872">
    <property type="term" value="F:metal ion binding"/>
    <property type="evidence" value="ECO:0007669"/>
    <property type="project" value="InterPro"/>
</dbReference>
<protein>
    <recommendedName>
        <fullName evidence="5">ATP-grasp domain-containing protein</fullName>
    </recommendedName>
</protein>
<evidence type="ECO:0000259" key="5">
    <source>
        <dbReference type="PROSITE" id="PS50975"/>
    </source>
</evidence>
<comment type="caution">
    <text evidence="6">The sequence shown here is derived from an EMBL/GenBank/DDBJ whole genome shotgun (WGS) entry which is preliminary data.</text>
</comment>
<dbReference type="STRING" id="66430.ACS04_16785"/>
<keyword evidence="3 4" id="KW-0067">ATP-binding</keyword>
<dbReference type="InterPro" id="IPR011761">
    <property type="entry name" value="ATP-grasp"/>
</dbReference>
<feature type="domain" description="ATP-grasp" evidence="5">
    <location>
        <begin position="133"/>
        <end position="337"/>
    </location>
</feature>
<evidence type="ECO:0000256" key="4">
    <source>
        <dbReference type="PROSITE-ProRule" id="PRU00409"/>
    </source>
</evidence>
<gene>
    <name evidence="6" type="ORF">ACS04_16785</name>
</gene>
<dbReference type="Proteomes" id="UP000035932">
    <property type="component" value="Unassembled WGS sequence"/>
</dbReference>
<keyword evidence="1" id="KW-0436">Ligase</keyword>
<organism evidence="6 7">
    <name type="scientific">Streptomyces roseus</name>
    <dbReference type="NCBI Taxonomy" id="66430"/>
    <lineage>
        <taxon>Bacteria</taxon>
        <taxon>Bacillati</taxon>
        <taxon>Actinomycetota</taxon>
        <taxon>Actinomycetes</taxon>
        <taxon>Kitasatosporales</taxon>
        <taxon>Streptomycetaceae</taxon>
        <taxon>Streptomyces</taxon>
    </lineage>
</organism>
<dbReference type="InterPro" id="IPR052032">
    <property type="entry name" value="ATP-dep_AA_Ligase"/>
</dbReference>
<dbReference type="AlphaFoldDB" id="A0A0J7AHU6"/>
<dbReference type="Pfam" id="PF13535">
    <property type="entry name" value="ATP-grasp_4"/>
    <property type="match status" value="1"/>
</dbReference>
<proteinExistence type="predicted"/>
<evidence type="ECO:0000313" key="7">
    <source>
        <dbReference type="Proteomes" id="UP000035932"/>
    </source>
</evidence>
<dbReference type="SMART" id="SM01209">
    <property type="entry name" value="GARS_A"/>
    <property type="match status" value="1"/>
</dbReference>
<dbReference type="PATRIC" id="fig|66430.4.peg.6047"/>
<dbReference type="GO" id="GO:0005524">
    <property type="term" value="F:ATP binding"/>
    <property type="evidence" value="ECO:0007669"/>
    <property type="project" value="UniProtKB-UniRule"/>
</dbReference>
<dbReference type="RefSeq" id="WP_048477435.1">
    <property type="nucleotide sequence ID" value="NZ_JBIRUD010000016.1"/>
</dbReference>
<evidence type="ECO:0000313" key="6">
    <source>
        <dbReference type="EMBL" id="KMO96691.1"/>
    </source>
</evidence>
<dbReference type="PROSITE" id="PS50975">
    <property type="entry name" value="ATP_GRASP"/>
    <property type="match status" value="1"/>
</dbReference>
<keyword evidence="2 4" id="KW-0547">Nucleotide-binding</keyword>
<keyword evidence="7" id="KW-1185">Reference proteome</keyword>
<dbReference type="GO" id="GO:0016874">
    <property type="term" value="F:ligase activity"/>
    <property type="evidence" value="ECO:0007669"/>
    <property type="project" value="UniProtKB-KW"/>
</dbReference>
<dbReference type="PANTHER" id="PTHR43585">
    <property type="entry name" value="FUMIPYRROLE BIOSYNTHESIS PROTEIN C"/>
    <property type="match status" value="1"/>
</dbReference>
<evidence type="ECO:0000256" key="3">
    <source>
        <dbReference type="ARBA" id="ARBA00022840"/>
    </source>
</evidence>
<name>A0A0J7AHU6_9ACTN</name>
<dbReference type="SUPFAM" id="SSF56059">
    <property type="entry name" value="Glutathione synthetase ATP-binding domain-like"/>
    <property type="match status" value="1"/>
</dbReference>
<dbReference type="Gene3D" id="3.30.470.20">
    <property type="entry name" value="ATP-grasp fold, B domain"/>
    <property type="match status" value="1"/>
</dbReference>
<dbReference type="PANTHER" id="PTHR43585:SF2">
    <property type="entry name" value="ATP-GRASP ENZYME FSQD"/>
    <property type="match status" value="1"/>
</dbReference>
<accession>A0A0J7AHU6</accession>
<reference evidence="6 7" key="1">
    <citation type="submission" date="2015-06" db="EMBL/GenBank/DDBJ databases">
        <title>Recapitulation of the evolution of biosynthetic gene clusters reveals hidden chemical diversity on bacterial genomes.</title>
        <authorList>
            <person name="Cruz-Morales P."/>
            <person name="Martinez-Guerrero C."/>
            <person name="Morales-Escalante M.A."/>
            <person name="Yanez-Guerra L.A."/>
            <person name="Kopp J.F."/>
            <person name="Feldmann J."/>
            <person name="Ramos-Aboites H.E."/>
            <person name="Barona-Gomez F."/>
        </authorList>
    </citation>
    <scope>NUCLEOTIDE SEQUENCE [LARGE SCALE GENOMIC DNA]</scope>
    <source>
        <strain evidence="6 7">ATCC 31245</strain>
    </source>
</reference>
<dbReference type="InterPro" id="IPR041472">
    <property type="entry name" value="BL00235/CARNS1_N"/>
</dbReference>